<evidence type="ECO:0000313" key="4">
    <source>
        <dbReference type="Proteomes" id="UP000236723"/>
    </source>
</evidence>
<dbReference type="PROSITE" id="PS51194">
    <property type="entry name" value="HELICASE_CTER"/>
    <property type="match status" value="1"/>
</dbReference>
<keyword evidence="3" id="KW-0347">Helicase</keyword>
<name>A0A1H6E8Q4_9ACTN</name>
<gene>
    <name evidence="3" type="ORF">SAMN04489712_14315</name>
</gene>
<dbReference type="Pfam" id="PF00271">
    <property type="entry name" value="Helicase_C"/>
    <property type="match status" value="1"/>
</dbReference>
<protein>
    <submittedName>
        <fullName evidence="3">Superfamily II DNA or RNA helicase</fullName>
    </submittedName>
</protein>
<keyword evidence="3" id="KW-0378">Hydrolase</keyword>
<dbReference type="PANTHER" id="PTHR47396:SF1">
    <property type="entry name" value="ATP-DEPENDENT HELICASE IRC3-RELATED"/>
    <property type="match status" value="1"/>
</dbReference>
<dbReference type="GO" id="GO:0004386">
    <property type="term" value="F:helicase activity"/>
    <property type="evidence" value="ECO:0007669"/>
    <property type="project" value="UniProtKB-KW"/>
</dbReference>
<dbReference type="InterPro" id="IPR006935">
    <property type="entry name" value="Helicase/UvrB_N"/>
</dbReference>
<feature type="domain" description="Helicase ATP-binding" evidence="1">
    <location>
        <begin position="1171"/>
        <end position="1346"/>
    </location>
</feature>
<keyword evidence="3" id="KW-0547">Nucleotide-binding</keyword>
<keyword evidence="3" id="KW-0067">ATP-binding</keyword>
<evidence type="ECO:0000259" key="2">
    <source>
        <dbReference type="PROSITE" id="PS51194"/>
    </source>
</evidence>
<dbReference type="InterPro" id="IPR014001">
    <property type="entry name" value="Helicase_ATP-bd"/>
</dbReference>
<dbReference type="EMBL" id="FNVO01000043">
    <property type="protein sequence ID" value="SEG94120.1"/>
    <property type="molecule type" value="Genomic_DNA"/>
</dbReference>
<dbReference type="Gene3D" id="3.40.50.300">
    <property type="entry name" value="P-loop containing nucleotide triphosphate hydrolases"/>
    <property type="match status" value="2"/>
</dbReference>
<dbReference type="SUPFAM" id="SSF52540">
    <property type="entry name" value="P-loop containing nucleoside triphosphate hydrolases"/>
    <property type="match status" value="1"/>
</dbReference>
<dbReference type="InterPro" id="IPR050742">
    <property type="entry name" value="Helicase_Restrict-Modif_Enz"/>
</dbReference>
<accession>A0A1H6E8Q4</accession>
<dbReference type="GO" id="GO:0003677">
    <property type="term" value="F:DNA binding"/>
    <property type="evidence" value="ECO:0007669"/>
    <property type="project" value="InterPro"/>
</dbReference>
<reference evidence="4" key="1">
    <citation type="submission" date="2016-10" db="EMBL/GenBank/DDBJ databases">
        <authorList>
            <person name="Varghese N."/>
            <person name="Submissions S."/>
        </authorList>
    </citation>
    <scope>NUCLEOTIDE SEQUENCE [LARGE SCALE GENOMIC DNA]</scope>
    <source>
        <strain evidence="4">DSM 43163</strain>
    </source>
</reference>
<dbReference type="InterPro" id="IPR036890">
    <property type="entry name" value="HATPase_C_sf"/>
</dbReference>
<proteinExistence type="predicted"/>
<dbReference type="SMART" id="SM00490">
    <property type="entry name" value="HELICc"/>
    <property type="match status" value="1"/>
</dbReference>
<dbReference type="GO" id="GO:0016787">
    <property type="term" value="F:hydrolase activity"/>
    <property type="evidence" value="ECO:0007669"/>
    <property type="project" value="InterPro"/>
</dbReference>
<dbReference type="PROSITE" id="PS51192">
    <property type="entry name" value="HELICASE_ATP_BIND_1"/>
    <property type="match status" value="1"/>
</dbReference>
<dbReference type="GO" id="GO:0005829">
    <property type="term" value="C:cytosol"/>
    <property type="evidence" value="ECO:0007669"/>
    <property type="project" value="TreeGrafter"/>
</dbReference>
<dbReference type="SUPFAM" id="SSF55874">
    <property type="entry name" value="ATPase domain of HSP90 chaperone/DNA topoisomerase II/histidine kinase"/>
    <property type="match status" value="1"/>
</dbReference>
<dbReference type="NCBIfam" id="NF047352">
    <property type="entry name" value="P_loop_sacsin"/>
    <property type="match status" value="1"/>
</dbReference>
<dbReference type="Pfam" id="PF04851">
    <property type="entry name" value="ResIII"/>
    <property type="match status" value="1"/>
</dbReference>
<sequence length="1560" mass="174601">MATSQDLSATRPWEGRESAVSRVVLDQSERCLRSYVANPTLIEEHANIERSTTQGGYGHRQLYELVQNGADELQKEPGGGIQVVLTRDALYCANLGTPITPEGAETILASHLSRKRGTEIGRFGLGFKSVLSISDWPQFFSRSGSFGWDAARSQEQIRERVPGTGPTPVLRIAHLLDPAEEQRSDPVLAELAKWATTVIRLPLRDGHSDRLARDIKDFPAKFVIFSPHVGEVILEDRRDPKSIVRREIYVRGEGDMRMLFTDEGGKTETSEWMVFEKIHTPTARARREAGEYHDRDRIPLAWAVPVKGQQGPGEFWAFFPTTYATTLRGVLNAPWKTNEDRQNLLKSNSFNEELMRVAAELIVESLPALATPEDPARYLALITARGREARNWADDMLTELVYGTAARMPSLPDQEGVLRRPAEIKLHPERLDKKWLDRWAGYPGRPIDWCHHSVEETTRRSRAEIILERAGRGPAKVKFWLEALVSDGSAGASAVALSIVADMVHQGHPLADEARLARVLRTEDGIMVEPLADTVFRRTPLDFDTGDLTFVDPELNEDPAAGWALSVLGIREADSLGRFAALVRRRFHGYGNDDWERFWALARSAGADQAVRHLTEQRIDNKTLRVRTGRGDFRPLSECLLPGRVIPAGSEEDVTVVVDAEFHRPDIGMLEALGMTDGPRVAVDPSSERWFSQYREQAIGAYYKTLPADVSRPQEHNIVMEGPAPAGPLGMLPRLSPQARSRFLMAIPSVGLESTWKVYAKTRRHDRGAVVQSPFVWMARRHGMVPTTRGLRPVKQCVGLGLKEYGRLLPVVEVEAALATTLSLPEKIEKISGELWRVFLEEAFQSEDAEWLGAFYALAETDLSAPSEIRCRTRDGWQVHGPAEVAVAADRGQYERLIAHDVPAILAPDAEAAARLTEGWGLKPYGEALVTELRTVPAGAPTPLEDVYLQLRHLSNRPLKGLSLLRCSELEELIRTPKGRISRPLQIGRDEETVYYLGDDDDLMLLREINKLLGLGLSEERCKQVLRHREEARKTKRIVDVRRQKDDADRLRTMLPSSVIKEKLPEGLVDHVEEEEGKADDRTIAELALSVHGSGLFREYRPELEEAGFTLPSQMAGGHQARTFVTDLGFSAEFAGFSRPSLDPTVTVEGPVDFPPLHDYQERMVERLAEVLRSRPPLRGMLSLPTGAGKTRVAVEAIIRTMRTLREERSSTPILWIAQTEELCEQAVQTWQFVWRATGPAQRLTISRLWSGNEADPVTSGFHLVIATDAKLEKIIETDAYEWLRNAQAVIVDEAHTSISSRYTQVLSAMGLTPHRTRCPLIGLTATAFRGSEEESDRLAARYGRNRLDYDRDGSSILGENPYLTLQNLGVLARVRHTELKGADLQLDAAERENLEKLRRLPASAEERLGRDTRRNQTLLRQVESLPSDWPVLLFATSVNHARTMAALLNRKGISASSVSGDMDIGVRRHTIDRFKHGNIRVLTNYGVLSQGFDAPATRAVIVARPTYSPNVYQQMIGRGLRGPRNGGKEECLIINVADNIAQYGEELAFRQFDYLWKQS</sequence>
<dbReference type="Proteomes" id="UP000236723">
    <property type="component" value="Unassembled WGS sequence"/>
</dbReference>
<dbReference type="PANTHER" id="PTHR47396">
    <property type="entry name" value="TYPE I RESTRICTION ENZYME ECOKI R PROTEIN"/>
    <property type="match status" value="1"/>
</dbReference>
<dbReference type="InterPro" id="IPR027417">
    <property type="entry name" value="P-loop_NTPase"/>
</dbReference>
<evidence type="ECO:0000313" key="3">
    <source>
        <dbReference type="EMBL" id="SEG94120.1"/>
    </source>
</evidence>
<feature type="domain" description="Helicase C-terminal" evidence="2">
    <location>
        <begin position="1418"/>
        <end position="1560"/>
    </location>
</feature>
<dbReference type="GO" id="GO:0005524">
    <property type="term" value="F:ATP binding"/>
    <property type="evidence" value="ECO:0007669"/>
    <property type="project" value="InterPro"/>
</dbReference>
<evidence type="ECO:0000259" key="1">
    <source>
        <dbReference type="PROSITE" id="PS51192"/>
    </source>
</evidence>
<dbReference type="SMART" id="SM00487">
    <property type="entry name" value="DEXDc"/>
    <property type="match status" value="1"/>
</dbReference>
<organism evidence="3 4">
    <name type="scientific">Thermomonospora echinospora</name>
    <dbReference type="NCBI Taxonomy" id="1992"/>
    <lineage>
        <taxon>Bacteria</taxon>
        <taxon>Bacillati</taxon>
        <taxon>Actinomycetota</taxon>
        <taxon>Actinomycetes</taxon>
        <taxon>Streptosporangiales</taxon>
        <taxon>Thermomonosporaceae</taxon>
        <taxon>Thermomonospora</taxon>
    </lineage>
</organism>
<dbReference type="InterPro" id="IPR001650">
    <property type="entry name" value="Helicase_C-like"/>
</dbReference>
<keyword evidence="4" id="KW-1185">Reference proteome</keyword>